<dbReference type="EMBL" id="AZHO01000038">
    <property type="protein sequence ID" value="KMT57879.1"/>
    <property type="molecule type" value="Genomic_DNA"/>
</dbReference>
<evidence type="ECO:0000313" key="2">
    <source>
        <dbReference type="EMBL" id="KMT57879.1"/>
    </source>
</evidence>
<dbReference type="AlphaFoldDB" id="A0A0J8GAN4"/>
<protein>
    <submittedName>
        <fullName evidence="2">Uncharacterized protein</fullName>
    </submittedName>
</protein>
<comment type="caution">
    <text evidence="2">The sequence shown here is derived from an EMBL/GenBank/DDBJ whole genome shotgun (WGS) entry which is preliminary data.</text>
</comment>
<proteinExistence type="predicted"/>
<reference evidence="2 3" key="1">
    <citation type="journal article" date="2015" name="Genome Biol. Evol.">
        <title>Comparative Genomics of Listeria Sensu Lato: Genus-Wide Differences in Evolutionary Dynamics and the Progressive Gain of Complex, Potentially Pathogenicity-Related Traits through Lateral Gene Transfer.</title>
        <authorList>
            <person name="Chiara M."/>
            <person name="Caruso M."/>
            <person name="D'Erchia A.M."/>
            <person name="Manzari C."/>
            <person name="Fraccalvieri R."/>
            <person name="Goffredo E."/>
            <person name="Latorre L."/>
            <person name="Miccolupo A."/>
            <person name="Padalino I."/>
            <person name="Santagada G."/>
            <person name="Chiocco D."/>
            <person name="Pesole G."/>
            <person name="Horner D.S."/>
            <person name="Parisi A."/>
        </authorList>
    </citation>
    <scope>NUCLEOTIDE SEQUENCE [LARGE SCALE GENOMIC DNA]</scope>
    <source>
        <strain evidence="2 3">1991</strain>
    </source>
</reference>
<feature type="transmembrane region" description="Helical" evidence="1">
    <location>
        <begin position="39"/>
        <end position="57"/>
    </location>
</feature>
<keyword evidence="1" id="KW-0472">Membrane</keyword>
<name>A0A0J8GAN4_9LIST</name>
<evidence type="ECO:0000256" key="1">
    <source>
        <dbReference type="SAM" id="Phobius"/>
    </source>
</evidence>
<dbReference type="Proteomes" id="UP000052258">
    <property type="component" value="Unassembled WGS sequence"/>
</dbReference>
<organism evidence="2 3">
    <name type="scientific">Listeria fleischmannii 1991</name>
    <dbReference type="NCBI Taxonomy" id="1430899"/>
    <lineage>
        <taxon>Bacteria</taxon>
        <taxon>Bacillati</taxon>
        <taxon>Bacillota</taxon>
        <taxon>Bacilli</taxon>
        <taxon>Bacillales</taxon>
        <taxon>Listeriaceae</taxon>
        <taxon>Listeria</taxon>
    </lineage>
</organism>
<keyword evidence="3" id="KW-1185">Reference proteome</keyword>
<keyword evidence="1" id="KW-0812">Transmembrane</keyword>
<dbReference type="PATRIC" id="fig|1430899.3.peg.2629"/>
<keyword evidence="1" id="KW-1133">Transmembrane helix</keyword>
<accession>A0A0J8GAN4</accession>
<gene>
    <name evidence="2" type="ORF">X560_2577</name>
</gene>
<evidence type="ECO:0000313" key="3">
    <source>
        <dbReference type="Proteomes" id="UP000052258"/>
    </source>
</evidence>
<sequence length="64" mass="7145">MLELAPSLEKVRLPGVNGPVPQPLSIRELDYKNLLRKNIPIFGAVVNAFLIFFISGLDKIARKL</sequence>